<dbReference type="PANTHER" id="PTHR10030">
    <property type="entry name" value="ALPHA-L-FUCOSIDASE"/>
    <property type="match status" value="1"/>
</dbReference>
<dbReference type="InterPro" id="IPR000933">
    <property type="entry name" value="Glyco_hydro_29"/>
</dbReference>
<evidence type="ECO:0000256" key="5">
    <source>
        <dbReference type="ARBA" id="ARBA00022801"/>
    </source>
</evidence>
<gene>
    <name evidence="9" type="ORF">HMPREF1872_00705</name>
</gene>
<dbReference type="SMART" id="SM00812">
    <property type="entry name" value="Alpha_L_fucos"/>
    <property type="match status" value="1"/>
</dbReference>
<comment type="caution">
    <text evidence="9">The sequence shown here is derived from an EMBL/GenBank/DDBJ whole genome shotgun (WGS) entry which is preliminary data.</text>
</comment>
<dbReference type="STRING" id="1497955.HMPREF1872_00705"/>
<dbReference type="PIRSF" id="PIRSF001092">
    <property type="entry name" value="Alpha-L-fucosidase"/>
    <property type="match status" value="1"/>
</dbReference>
<dbReference type="EMBL" id="LSCV01000016">
    <property type="protein sequence ID" value="KXB41388.1"/>
    <property type="molecule type" value="Genomic_DNA"/>
</dbReference>
<accession>A0A133YDV2</accession>
<dbReference type="OrthoDB" id="107551at2"/>
<organism evidence="9 10">
    <name type="scientific">Amygdalobacter nucleatus</name>
    <dbReference type="NCBI Taxonomy" id="3029274"/>
    <lineage>
        <taxon>Bacteria</taxon>
        <taxon>Bacillati</taxon>
        <taxon>Bacillota</taxon>
        <taxon>Clostridia</taxon>
        <taxon>Eubacteriales</taxon>
        <taxon>Oscillospiraceae</taxon>
        <taxon>Amygdalobacter</taxon>
    </lineage>
</organism>
<protein>
    <recommendedName>
        <fullName evidence="3">alpha-L-fucosidase</fullName>
        <ecNumber evidence="3">3.2.1.51</ecNumber>
    </recommendedName>
</protein>
<feature type="site" description="May be important for catalysis" evidence="7">
    <location>
        <position position="268"/>
    </location>
</feature>
<dbReference type="Gene3D" id="3.20.20.80">
    <property type="entry name" value="Glycosidases"/>
    <property type="match status" value="1"/>
</dbReference>
<evidence type="ECO:0000313" key="10">
    <source>
        <dbReference type="Proteomes" id="UP000070080"/>
    </source>
</evidence>
<dbReference type="RefSeq" id="WP_066713928.1">
    <property type="nucleotide sequence ID" value="NZ_CP118869.1"/>
</dbReference>
<dbReference type="InterPro" id="IPR017853">
    <property type="entry name" value="GH"/>
</dbReference>
<evidence type="ECO:0000256" key="3">
    <source>
        <dbReference type="ARBA" id="ARBA00012662"/>
    </source>
</evidence>
<evidence type="ECO:0000313" key="9">
    <source>
        <dbReference type="EMBL" id="KXB41388.1"/>
    </source>
</evidence>
<dbReference type="Proteomes" id="UP000070080">
    <property type="component" value="Unassembled WGS sequence"/>
</dbReference>
<dbReference type="GO" id="GO:0016139">
    <property type="term" value="P:glycoside catabolic process"/>
    <property type="evidence" value="ECO:0007669"/>
    <property type="project" value="TreeGrafter"/>
</dbReference>
<sequence>MKNTLEIINKRTEWFREARFGMFIHWGIYSIPGRGEWLRSHERLTIEQYEPYFKAFDPKFYNPREWAKQAKAAGMKYLVLTAKHHDGFCLFDSEYTDYKATNTPAKRDLVREFVEAVRAEGLKVGLYFSLIDWHHPDYPKYNDLIHPMRGREEYKEEKIDFSNYLTYMHKQVKEIVTKYGKLDILWFDYSYENMMGEKWQATKLMEMVRHYQPDVIVDNRLETSGEGFGSIVTDDIKPYSGDFVSPEQIVPHTGIRNAKGEPVPWELCLTMNNNWAYNPTDNLYKSPKTLIHKLVDCVSKNGNMILNVGPDALGCINNSSLKILDAFHTWMAKNSESIYGCGATDLPKPDWGYYTKKGNIIYAHIFEQPIGPIALLGLKESEIQRMSFLHDGSEVQISKSWTTNAYKGVCFAQFGAIPHFTYPLPDEIDSVIKIELNTDK</sequence>
<evidence type="ECO:0000256" key="1">
    <source>
        <dbReference type="ARBA" id="ARBA00004071"/>
    </source>
</evidence>
<keyword evidence="6" id="KW-0326">Glycosidase</keyword>
<evidence type="ECO:0000256" key="7">
    <source>
        <dbReference type="PIRSR" id="PIRSR001092-1"/>
    </source>
</evidence>
<evidence type="ECO:0000256" key="2">
    <source>
        <dbReference type="ARBA" id="ARBA00007951"/>
    </source>
</evidence>
<dbReference type="PANTHER" id="PTHR10030:SF37">
    <property type="entry name" value="ALPHA-L-FUCOSIDASE-RELATED"/>
    <property type="match status" value="1"/>
</dbReference>
<dbReference type="Gene3D" id="2.60.40.1180">
    <property type="entry name" value="Golgi alpha-mannosidase II"/>
    <property type="match status" value="1"/>
</dbReference>
<evidence type="ECO:0000256" key="4">
    <source>
        <dbReference type="ARBA" id="ARBA00022729"/>
    </source>
</evidence>
<dbReference type="AlphaFoldDB" id="A0A133YDV2"/>
<feature type="domain" description="Glycoside hydrolase family 29 N-terminal" evidence="8">
    <location>
        <begin position="9"/>
        <end position="336"/>
    </location>
</feature>
<proteinExistence type="inferred from homology"/>
<dbReference type="SUPFAM" id="SSF51445">
    <property type="entry name" value="(Trans)glycosidases"/>
    <property type="match status" value="1"/>
</dbReference>
<reference evidence="10" key="1">
    <citation type="submission" date="2016-01" db="EMBL/GenBank/DDBJ databases">
        <authorList>
            <person name="Mitreva M."/>
            <person name="Pepin K.H."/>
            <person name="Mihindukulasuriya K.A."/>
            <person name="Fulton R."/>
            <person name="Fronick C."/>
            <person name="O'Laughlin M."/>
            <person name="Miner T."/>
            <person name="Herter B."/>
            <person name="Rosa B.A."/>
            <person name="Cordes M."/>
            <person name="Tomlinson C."/>
            <person name="Wollam A."/>
            <person name="Palsikar V.B."/>
            <person name="Mardis E.R."/>
            <person name="Wilson R.K."/>
        </authorList>
    </citation>
    <scope>NUCLEOTIDE SEQUENCE [LARGE SCALE GENOMIC DNA]</scope>
    <source>
        <strain evidence="10">KA00274</strain>
    </source>
</reference>
<keyword evidence="5" id="KW-0378">Hydrolase</keyword>
<dbReference type="PRINTS" id="PR00741">
    <property type="entry name" value="GLHYDRLASE29"/>
</dbReference>
<keyword evidence="10" id="KW-1185">Reference proteome</keyword>
<dbReference type="PATRIC" id="fig|1497955.3.peg.681"/>
<dbReference type="GO" id="GO:0004560">
    <property type="term" value="F:alpha-L-fucosidase activity"/>
    <property type="evidence" value="ECO:0007669"/>
    <property type="project" value="InterPro"/>
</dbReference>
<dbReference type="Pfam" id="PF01120">
    <property type="entry name" value="Alpha_L_fucos"/>
    <property type="match status" value="1"/>
</dbReference>
<comment type="similarity">
    <text evidence="2">Belongs to the glycosyl hydrolase 29 family.</text>
</comment>
<evidence type="ECO:0000259" key="8">
    <source>
        <dbReference type="Pfam" id="PF01120"/>
    </source>
</evidence>
<dbReference type="InterPro" id="IPR016286">
    <property type="entry name" value="FUC_metazoa-typ"/>
</dbReference>
<dbReference type="GO" id="GO:0005764">
    <property type="term" value="C:lysosome"/>
    <property type="evidence" value="ECO:0007669"/>
    <property type="project" value="TreeGrafter"/>
</dbReference>
<evidence type="ECO:0000256" key="6">
    <source>
        <dbReference type="ARBA" id="ARBA00023295"/>
    </source>
</evidence>
<name>A0A133YDV2_9FIRM</name>
<keyword evidence="4" id="KW-0732">Signal</keyword>
<dbReference type="InterPro" id="IPR057739">
    <property type="entry name" value="Glyco_hydro_29_N"/>
</dbReference>
<dbReference type="InterPro" id="IPR013780">
    <property type="entry name" value="Glyco_hydro_b"/>
</dbReference>
<dbReference type="EC" id="3.2.1.51" evidence="3"/>
<comment type="function">
    <text evidence="1">Alpha-L-fucosidase is responsible for hydrolyzing the alpha-1,6-linked fucose joined to the reducing-end N-acetylglucosamine of the carbohydrate moieties of glycoproteins.</text>
</comment>
<dbReference type="GO" id="GO:0006004">
    <property type="term" value="P:fucose metabolic process"/>
    <property type="evidence" value="ECO:0007669"/>
    <property type="project" value="InterPro"/>
</dbReference>